<evidence type="ECO:0000313" key="2">
    <source>
        <dbReference type="EMBL" id="VFU15413.1"/>
    </source>
</evidence>
<dbReference type="InterPro" id="IPR009875">
    <property type="entry name" value="PilZ_domain"/>
</dbReference>
<gene>
    <name evidence="2" type="ORF">SCFA_410057</name>
</gene>
<reference evidence="2" key="1">
    <citation type="submission" date="2019-03" db="EMBL/GenBank/DDBJ databases">
        <authorList>
            <person name="Hao L."/>
        </authorList>
    </citation>
    <scope>NUCLEOTIDE SEQUENCE</scope>
</reference>
<organism evidence="2">
    <name type="scientific">anaerobic digester metagenome</name>
    <dbReference type="NCBI Taxonomy" id="1263854"/>
    <lineage>
        <taxon>unclassified sequences</taxon>
        <taxon>metagenomes</taxon>
        <taxon>ecological metagenomes</taxon>
    </lineage>
</organism>
<name>A0A485M1D9_9ZZZZ</name>
<accession>A0A485M1D9</accession>
<dbReference type="Pfam" id="PF07238">
    <property type="entry name" value="PilZ"/>
    <property type="match status" value="1"/>
</dbReference>
<feature type="domain" description="PilZ" evidence="1">
    <location>
        <begin position="29"/>
        <end position="117"/>
    </location>
</feature>
<dbReference type="AlphaFoldDB" id="A0A485M1D9"/>
<dbReference type="EMBL" id="CAADRM010000105">
    <property type="protein sequence ID" value="VFU15413.1"/>
    <property type="molecule type" value="Genomic_DNA"/>
</dbReference>
<evidence type="ECO:0000259" key="1">
    <source>
        <dbReference type="Pfam" id="PF07238"/>
    </source>
</evidence>
<proteinExistence type="predicted"/>
<dbReference type="GO" id="GO:0035438">
    <property type="term" value="F:cyclic-di-GMP binding"/>
    <property type="evidence" value="ECO:0007669"/>
    <property type="project" value="InterPro"/>
</dbReference>
<sequence>MHGSPADIAIPETKRGSIHQMADNTVIHEQRRHKRKKVKITALLKMGMYLSGRGYAKDISRDGICLVAPNLFKFIKSSQLSDYIGAHIRIMFPAHSLTVTGTIVRIDTLHGEGALSITNTSNDEAWEQICSGG</sequence>
<protein>
    <recommendedName>
        <fullName evidence="1">PilZ domain-containing protein</fullName>
    </recommendedName>
</protein>